<dbReference type="AlphaFoldDB" id="A0A1M5W987"/>
<dbReference type="Proteomes" id="UP000184139">
    <property type="component" value="Unassembled WGS sequence"/>
</dbReference>
<protein>
    <recommendedName>
        <fullName evidence="4">Motility protein</fullName>
    </recommendedName>
</protein>
<dbReference type="EMBL" id="FQXS01000011">
    <property type="protein sequence ID" value="SHH84040.1"/>
    <property type="molecule type" value="Genomic_DNA"/>
</dbReference>
<name>A0A1M5W987_9BACT</name>
<dbReference type="STRING" id="1121409.SAMN02745124_02168"/>
<sequence>MEISSTTLAAREQMLNRATVGQDILQRTLEKAEEAKQVQQQDKPQEVRQPEADKQGRIDLYA</sequence>
<dbReference type="RefSeq" id="WP_073375920.1">
    <property type="nucleotide sequence ID" value="NZ_FQXS01000011.1"/>
</dbReference>
<keyword evidence="3" id="KW-1185">Reference proteome</keyword>
<gene>
    <name evidence="2" type="ORF">SAMN02745124_02168</name>
</gene>
<reference evidence="2 3" key="1">
    <citation type="submission" date="2016-11" db="EMBL/GenBank/DDBJ databases">
        <authorList>
            <person name="Jaros S."/>
            <person name="Januszkiewicz K."/>
            <person name="Wedrychowicz H."/>
        </authorList>
    </citation>
    <scope>NUCLEOTIDE SEQUENCE [LARGE SCALE GENOMIC DNA]</scope>
    <source>
        <strain evidence="2 3">DSM 9705</strain>
    </source>
</reference>
<evidence type="ECO:0000313" key="3">
    <source>
        <dbReference type="Proteomes" id="UP000184139"/>
    </source>
</evidence>
<feature type="region of interest" description="Disordered" evidence="1">
    <location>
        <begin position="33"/>
        <end position="62"/>
    </location>
</feature>
<proteinExistence type="predicted"/>
<evidence type="ECO:0008006" key="4">
    <source>
        <dbReference type="Google" id="ProtNLM"/>
    </source>
</evidence>
<evidence type="ECO:0000313" key="2">
    <source>
        <dbReference type="EMBL" id="SHH84040.1"/>
    </source>
</evidence>
<feature type="compositionally biased region" description="Basic and acidic residues" evidence="1">
    <location>
        <begin position="43"/>
        <end position="62"/>
    </location>
</feature>
<organism evidence="2 3">
    <name type="scientific">Desulfofustis glycolicus DSM 9705</name>
    <dbReference type="NCBI Taxonomy" id="1121409"/>
    <lineage>
        <taxon>Bacteria</taxon>
        <taxon>Pseudomonadati</taxon>
        <taxon>Thermodesulfobacteriota</taxon>
        <taxon>Desulfobulbia</taxon>
        <taxon>Desulfobulbales</taxon>
        <taxon>Desulfocapsaceae</taxon>
        <taxon>Desulfofustis</taxon>
    </lineage>
</organism>
<evidence type="ECO:0000256" key="1">
    <source>
        <dbReference type="SAM" id="MobiDB-lite"/>
    </source>
</evidence>
<accession>A0A1M5W987</accession>